<dbReference type="Proteomes" id="UP000199632">
    <property type="component" value="Unassembled WGS sequence"/>
</dbReference>
<evidence type="ECO:0000256" key="1">
    <source>
        <dbReference type="SAM" id="MobiDB-lite"/>
    </source>
</evidence>
<dbReference type="AlphaFoldDB" id="A0A1H3PH58"/>
<name>A0A1H3PH58_9ACTN</name>
<keyword evidence="3" id="KW-1185">Reference proteome</keyword>
<protein>
    <submittedName>
        <fullName evidence="2">Uncharacterized protein</fullName>
    </submittedName>
</protein>
<feature type="compositionally biased region" description="Basic and acidic residues" evidence="1">
    <location>
        <begin position="149"/>
        <end position="159"/>
    </location>
</feature>
<accession>A0A1H3PH58</accession>
<gene>
    <name evidence="2" type="ORF">SAMN05421684_2886</name>
</gene>
<dbReference type="STRING" id="137265.SAMN05421684_2886"/>
<feature type="region of interest" description="Disordered" evidence="1">
    <location>
        <begin position="149"/>
        <end position="189"/>
    </location>
</feature>
<evidence type="ECO:0000313" key="3">
    <source>
        <dbReference type="Proteomes" id="UP000199632"/>
    </source>
</evidence>
<evidence type="ECO:0000313" key="2">
    <source>
        <dbReference type="EMBL" id="SDZ00492.1"/>
    </source>
</evidence>
<proteinExistence type="predicted"/>
<reference evidence="3" key="1">
    <citation type="submission" date="2016-10" db="EMBL/GenBank/DDBJ databases">
        <authorList>
            <person name="Varghese N."/>
            <person name="Submissions S."/>
        </authorList>
    </citation>
    <scope>NUCLEOTIDE SEQUENCE [LARGE SCALE GENOMIC DNA]</scope>
    <source>
        <strain evidence="3">DSM 44718</strain>
    </source>
</reference>
<dbReference type="EMBL" id="FNQB01000001">
    <property type="protein sequence ID" value="SDZ00492.1"/>
    <property type="molecule type" value="Genomic_DNA"/>
</dbReference>
<organism evidence="2 3">
    <name type="scientific">Asanoa ishikariensis</name>
    <dbReference type="NCBI Taxonomy" id="137265"/>
    <lineage>
        <taxon>Bacteria</taxon>
        <taxon>Bacillati</taxon>
        <taxon>Actinomycetota</taxon>
        <taxon>Actinomycetes</taxon>
        <taxon>Micromonosporales</taxon>
        <taxon>Micromonosporaceae</taxon>
        <taxon>Asanoa</taxon>
    </lineage>
</organism>
<sequence length="189" mass="21294">MLRRFGDRDTFAVEVGDFDGGLRVVDLWAGGRRLTVKDNFAYVPQFCLSMRHTIEDVRGGAVPSCPYPGHSPEENFRLLFMGDEEFREKHWFMHWGPTTDNLTPYAYLQDGELVLVIRFWGEETDDVVVARIAPDQFVATVEAAADLLERESPRSERRGRGAGRFPGVREAAQPPSAVNGRRPRRAGVG</sequence>